<evidence type="ECO:0000313" key="3">
    <source>
        <dbReference type="Proteomes" id="UP000501466"/>
    </source>
</evidence>
<accession>A0A6F8PPV6</accession>
<feature type="transmembrane region" description="Helical" evidence="1">
    <location>
        <begin position="31"/>
        <end position="56"/>
    </location>
</feature>
<name>A0A6F8PPV6_9GAMM</name>
<dbReference type="EMBL" id="AP021888">
    <property type="protein sequence ID" value="BBP44067.1"/>
    <property type="molecule type" value="Genomic_DNA"/>
</dbReference>
<dbReference type="Proteomes" id="UP000501466">
    <property type="component" value="Chromosome"/>
</dbReference>
<dbReference type="KEGG" id="tzo:THMIRHAT_18130"/>
<keyword evidence="1" id="KW-0472">Membrane</keyword>
<keyword evidence="1" id="KW-0812">Transmembrane</keyword>
<organism evidence="2 3">
    <name type="scientific">Thiosulfativibrio zosterae</name>
    <dbReference type="NCBI Taxonomy" id="2675053"/>
    <lineage>
        <taxon>Bacteria</taxon>
        <taxon>Pseudomonadati</taxon>
        <taxon>Pseudomonadota</taxon>
        <taxon>Gammaproteobacteria</taxon>
        <taxon>Thiotrichales</taxon>
        <taxon>Piscirickettsiaceae</taxon>
        <taxon>Thiosulfativibrio</taxon>
    </lineage>
</organism>
<dbReference type="RefSeq" id="WP_173291821.1">
    <property type="nucleotide sequence ID" value="NZ_AP021888.1"/>
</dbReference>
<reference evidence="3" key="1">
    <citation type="submission" date="2019-11" db="EMBL/GenBank/DDBJ databases">
        <title>Isolation and characterization of two novel species in the genus Thiomicrorhabdus.</title>
        <authorList>
            <person name="Mochizuki J."/>
            <person name="Kojima H."/>
            <person name="Fukui M."/>
        </authorList>
    </citation>
    <scope>NUCLEOTIDE SEQUENCE [LARGE SCALE GENOMIC DNA]</scope>
    <source>
        <strain evidence="3">AkT22</strain>
    </source>
</reference>
<feature type="transmembrane region" description="Helical" evidence="1">
    <location>
        <begin position="6"/>
        <end position="24"/>
    </location>
</feature>
<proteinExistence type="predicted"/>
<keyword evidence="3" id="KW-1185">Reference proteome</keyword>
<gene>
    <name evidence="2" type="ORF">THMIRHAT_18130</name>
</gene>
<evidence type="ECO:0000313" key="2">
    <source>
        <dbReference type="EMBL" id="BBP44067.1"/>
    </source>
</evidence>
<dbReference type="AlphaFoldDB" id="A0A6F8PPV6"/>
<sequence>MTIIRLWLLVLIMTGISWVIMKLIRKPMHIGLIFLFWIVAILGSTALLYMVSVWFVSSQ</sequence>
<protein>
    <submittedName>
        <fullName evidence="2">Uncharacterized protein</fullName>
    </submittedName>
</protein>
<keyword evidence="1" id="KW-1133">Transmembrane helix</keyword>
<evidence type="ECO:0000256" key="1">
    <source>
        <dbReference type="SAM" id="Phobius"/>
    </source>
</evidence>